<dbReference type="RefSeq" id="WP_192537664.1">
    <property type="nucleotide sequence ID" value="NZ_RRZB01000011.1"/>
</dbReference>
<proteinExistence type="predicted"/>
<evidence type="ECO:0000256" key="1">
    <source>
        <dbReference type="SAM" id="Coils"/>
    </source>
</evidence>
<sequence>MRLLDLKIMSSGQNGWESELLEFGDDITQLYGPNGSGKTPVIHSIAYALGYPVRYRDDIIAKCGSVILRVEHEDKILTFERELSKSFYLKCKSTGQDKAHVFYNERDASDFFLRELGISTVALTSNQNEPSYPYVSSFLPLFYIDQDTGYTSAYKAPSSFIKDQYSEMVRLALGVPAKHSFENKRFLIERKNELDAVNVEVVNKEKFIQRLEEQRGAAQSTSTEINIELKSLTAQLDNLRDSYDATSDAGYILKRMVREKQNEKLKLDSNIRDLESRVFGFKKIQSEIEIEINTLSLNEESRRMFTSFEDVCSAQGCGLFLGSSESYGKNLLYLRDQIKDLDRNTSFQEIRLEEYREAFRKLEAEVESIRGSLQKQKNEPETTSLIAAISAITQSIIDFQGRKDLIERIESEKRDYVGLLNIRSALQNDIASLQPGTGSGDLRVLEFRTSYRKKVVEWLDVLSTKNVSRDITIDADFGVLFGTEKLSQFSGSTLLRVVLALRAAFFELFISSERNSVEFLILDTPRQHDIETKDFAAFISKLKSICKGKRAQVIFSTTEYHYESAKNDKEWLPTFDGFEQPMFLG</sequence>
<dbReference type="Proteomes" id="UP001645038">
    <property type="component" value="Unassembled WGS sequence"/>
</dbReference>
<name>A0ABR9FWU2_9GAMM</name>
<comment type="caution">
    <text evidence="3">The sequence shown here is derived from an EMBL/GenBank/DDBJ whole genome shotgun (WGS) entry which is preliminary data.</text>
</comment>
<feature type="coiled-coil region" evidence="1">
    <location>
        <begin position="194"/>
        <end position="277"/>
    </location>
</feature>
<reference evidence="3 4" key="1">
    <citation type="submission" date="2020-07" db="EMBL/GenBank/DDBJ databases">
        <title>Halophilic bacteria isolated from french cheeses.</title>
        <authorList>
            <person name="Kothe C.I."/>
            <person name="Farah-Kraiem B."/>
            <person name="Renault P."/>
            <person name="Dridi B."/>
        </authorList>
    </citation>
    <scope>NUCLEOTIDE SEQUENCE [LARGE SCALE GENOMIC DNA]</scope>
    <source>
        <strain evidence="3 4">FME20</strain>
    </source>
</reference>
<keyword evidence="4" id="KW-1185">Reference proteome</keyword>
<accession>A0ABR9FWU2</accession>
<dbReference type="InterPro" id="IPR038729">
    <property type="entry name" value="Rad50/SbcC_AAA"/>
</dbReference>
<evidence type="ECO:0000259" key="2">
    <source>
        <dbReference type="Pfam" id="PF13476"/>
    </source>
</evidence>
<dbReference type="InterPro" id="IPR027417">
    <property type="entry name" value="P-loop_NTPase"/>
</dbReference>
<feature type="coiled-coil region" evidence="1">
    <location>
        <begin position="338"/>
        <end position="379"/>
    </location>
</feature>
<dbReference type="SUPFAM" id="SSF52540">
    <property type="entry name" value="P-loop containing nucleoside triphosphate hydrolases"/>
    <property type="match status" value="1"/>
</dbReference>
<keyword evidence="1" id="KW-0175">Coiled coil</keyword>
<protein>
    <recommendedName>
        <fullName evidence="2">Rad50/SbcC-type AAA domain-containing protein</fullName>
    </recommendedName>
</protein>
<dbReference type="EMBL" id="RRZB01000011">
    <property type="protein sequence ID" value="MBE0463099.1"/>
    <property type="molecule type" value="Genomic_DNA"/>
</dbReference>
<dbReference type="Gene3D" id="3.40.50.300">
    <property type="entry name" value="P-loop containing nucleotide triphosphate hydrolases"/>
    <property type="match status" value="2"/>
</dbReference>
<evidence type="ECO:0000313" key="3">
    <source>
        <dbReference type="EMBL" id="MBE0463099.1"/>
    </source>
</evidence>
<evidence type="ECO:0000313" key="4">
    <source>
        <dbReference type="Proteomes" id="UP001645038"/>
    </source>
</evidence>
<dbReference type="Pfam" id="PF13476">
    <property type="entry name" value="AAA_23"/>
    <property type="match status" value="1"/>
</dbReference>
<organism evidence="3 4">
    <name type="scientific">Halomonas colorata</name>
    <dbReference type="NCBI Taxonomy" id="2742615"/>
    <lineage>
        <taxon>Bacteria</taxon>
        <taxon>Pseudomonadati</taxon>
        <taxon>Pseudomonadota</taxon>
        <taxon>Gammaproteobacteria</taxon>
        <taxon>Oceanospirillales</taxon>
        <taxon>Halomonadaceae</taxon>
        <taxon>Halomonas</taxon>
    </lineage>
</organism>
<gene>
    <name evidence="3" type="ORF">EI547_06445</name>
</gene>
<feature type="domain" description="Rad50/SbcC-type AAA" evidence="2">
    <location>
        <begin position="21"/>
        <end position="239"/>
    </location>
</feature>